<keyword evidence="2" id="KW-1185">Reference proteome</keyword>
<dbReference type="AlphaFoldDB" id="A0AAP0HPD5"/>
<organism evidence="1 2">
    <name type="scientific">Stephania japonica</name>
    <dbReference type="NCBI Taxonomy" id="461633"/>
    <lineage>
        <taxon>Eukaryota</taxon>
        <taxon>Viridiplantae</taxon>
        <taxon>Streptophyta</taxon>
        <taxon>Embryophyta</taxon>
        <taxon>Tracheophyta</taxon>
        <taxon>Spermatophyta</taxon>
        <taxon>Magnoliopsida</taxon>
        <taxon>Ranunculales</taxon>
        <taxon>Menispermaceae</taxon>
        <taxon>Menispermoideae</taxon>
        <taxon>Cissampelideae</taxon>
        <taxon>Stephania</taxon>
    </lineage>
</organism>
<evidence type="ECO:0000313" key="1">
    <source>
        <dbReference type="EMBL" id="KAK9096388.1"/>
    </source>
</evidence>
<name>A0AAP0HPD5_9MAGN</name>
<dbReference type="EMBL" id="JBBNAE010000009">
    <property type="protein sequence ID" value="KAK9096388.1"/>
    <property type="molecule type" value="Genomic_DNA"/>
</dbReference>
<proteinExistence type="predicted"/>
<protein>
    <submittedName>
        <fullName evidence="1">Uncharacterized protein</fullName>
    </submittedName>
</protein>
<evidence type="ECO:0000313" key="2">
    <source>
        <dbReference type="Proteomes" id="UP001417504"/>
    </source>
</evidence>
<comment type="caution">
    <text evidence="1">The sequence shown here is derived from an EMBL/GenBank/DDBJ whole genome shotgun (WGS) entry which is preliminary data.</text>
</comment>
<accession>A0AAP0HPD5</accession>
<dbReference type="Proteomes" id="UP001417504">
    <property type="component" value="Unassembled WGS sequence"/>
</dbReference>
<reference evidence="1 2" key="1">
    <citation type="submission" date="2024-01" db="EMBL/GenBank/DDBJ databases">
        <title>Genome assemblies of Stephania.</title>
        <authorList>
            <person name="Yang L."/>
        </authorList>
    </citation>
    <scope>NUCLEOTIDE SEQUENCE [LARGE SCALE GENOMIC DNA]</scope>
    <source>
        <strain evidence="1">QJT</strain>
        <tissue evidence="1">Leaf</tissue>
    </source>
</reference>
<sequence length="368" mass="39425">MKKRKVTKVSVHKVTTLLEQHMNGGVEMMDERAAEGVEVDAGDLASGDDNFRVGIKGDVVAFGRFTREGYGVRGGAALEPSMMIQTVLSSSSCAASWLLLRWLAVVRDYRGWALMAHQSPYVPEIPLIRDTYGGYYPYSVLSHVLMFYCFAEVAELGRRCLVEVAELGRHYWSDHRDMGNIRDMPNLCLYLTAPGVPKTATTGGATSQTTSCGGLSGITPSCGWCLATSESVPPAFPCHGGALPTSNNTNEVPCWLGLPSSPCTPREWGSSCSRTSPHTSLTSGDVKEALQLVGQGPVSPGRPLEAELGHGGVASTIPLFPYLTLLWDIPRSGGSDGGTITALVGGAGRRCPSFGDSPPFFIKKHKER</sequence>
<gene>
    <name evidence="1" type="ORF">Sjap_021885</name>
</gene>